<evidence type="ECO:0000313" key="4">
    <source>
        <dbReference type="Proteomes" id="UP001595616"/>
    </source>
</evidence>
<dbReference type="InterPro" id="IPR027039">
    <property type="entry name" value="Crtac1"/>
</dbReference>
<dbReference type="PANTHER" id="PTHR16026">
    <property type="entry name" value="CARTILAGE ACIDIC PROTEIN 1"/>
    <property type="match status" value="1"/>
</dbReference>
<protein>
    <submittedName>
        <fullName evidence="3">VCBS repeat-containing protein</fullName>
    </submittedName>
</protein>
<name>A0ABV7YWT3_9BACT</name>
<evidence type="ECO:0000256" key="1">
    <source>
        <dbReference type="ARBA" id="ARBA00022729"/>
    </source>
</evidence>
<comment type="caution">
    <text evidence="3">The sequence shown here is derived from an EMBL/GenBank/DDBJ whole genome shotgun (WGS) entry which is preliminary data.</text>
</comment>
<dbReference type="InterPro" id="IPR013517">
    <property type="entry name" value="FG-GAP"/>
</dbReference>
<dbReference type="Pfam" id="PF07593">
    <property type="entry name" value="UnbV_ASPIC"/>
    <property type="match status" value="1"/>
</dbReference>
<dbReference type="RefSeq" id="WP_379837037.1">
    <property type="nucleotide sequence ID" value="NZ_JBHRYQ010000001.1"/>
</dbReference>
<dbReference type="Gene3D" id="2.130.10.130">
    <property type="entry name" value="Integrin alpha, N-terminal"/>
    <property type="match status" value="3"/>
</dbReference>
<dbReference type="Proteomes" id="UP001595616">
    <property type="component" value="Unassembled WGS sequence"/>
</dbReference>
<dbReference type="PANTHER" id="PTHR16026:SF0">
    <property type="entry name" value="CARTILAGE ACIDIC PROTEIN 1"/>
    <property type="match status" value="1"/>
</dbReference>
<keyword evidence="1" id="KW-0732">Signal</keyword>
<evidence type="ECO:0000313" key="3">
    <source>
        <dbReference type="EMBL" id="MFC3810698.1"/>
    </source>
</evidence>
<dbReference type="Pfam" id="PF13517">
    <property type="entry name" value="FG-GAP_3"/>
    <property type="match status" value="5"/>
</dbReference>
<keyword evidence="4" id="KW-1185">Reference proteome</keyword>
<dbReference type="PROSITE" id="PS51257">
    <property type="entry name" value="PROKAR_LIPOPROTEIN"/>
    <property type="match status" value="1"/>
</dbReference>
<accession>A0ABV7YWT3</accession>
<dbReference type="InterPro" id="IPR028994">
    <property type="entry name" value="Integrin_alpha_N"/>
</dbReference>
<organism evidence="3 4">
    <name type="scientific">Lacihabitans lacunae</name>
    <dbReference type="NCBI Taxonomy" id="1028214"/>
    <lineage>
        <taxon>Bacteria</taxon>
        <taxon>Pseudomonadati</taxon>
        <taxon>Bacteroidota</taxon>
        <taxon>Cytophagia</taxon>
        <taxon>Cytophagales</taxon>
        <taxon>Leadbetterellaceae</taxon>
        <taxon>Lacihabitans</taxon>
    </lineage>
</organism>
<dbReference type="InterPro" id="IPR011519">
    <property type="entry name" value="UnbV_ASPIC"/>
</dbReference>
<reference evidence="4" key="1">
    <citation type="journal article" date="2019" name="Int. J. Syst. Evol. Microbiol.">
        <title>The Global Catalogue of Microorganisms (GCM) 10K type strain sequencing project: providing services to taxonomists for standard genome sequencing and annotation.</title>
        <authorList>
            <consortium name="The Broad Institute Genomics Platform"/>
            <consortium name="The Broad Institute Genome Sequencing Center for Infectious Disease"/>
            <person name="Wu L."/>
            <person name="Ma J."/>
        </authorList>
    </citation>
    <scope>NUCLEOTIDE SEQUENCE [LARGE SCALE GENOMIC DNA]</scope>
    <source>
        <strain evidence="4">CECT 7956</strain>
    </source>
</reference>
<feature type="domain" description="ASPIC/UnbV" evidence="2">
    <location>
        <begin position="526"/>
        <end position="591"/>
    </location>
</feature>
<dbReference type="SUPFAM" id="SSF69318">
    <property type="entry name" value="Integrin alpha N-terminal domain"/>
    <property type="match status" value="2"/>
</dbReference>
<proteinExistence type="predicted"/>
<sequence length="1101" mass="123573">MIARFSVFILFLFFISCKSKNSSNQEGFDLIDSKSSGIDFVNLVEDRENFNVLTYRNYYNGGGVAIGDINNDGLDDVYFTSNMGDNKLYLNKGDLKFEDITVKSKTKGKDSWCTGVTMADVNADGFLDIYVCYSGDDKKENKGNELYINNKDNTFTEKAAEYGLDDNGLTTHASFFDYDLDGDLDCYVLNNSYKDPERITLSTRNTFDAEALGGDRLYENRDNKFVNVTKDAGIYSSDVGFGLGISVGDVNGDFYPDLYISNDFWERDYLYINQKNGTFKESLTDAMEYTSLASMGSDIADLNNDGLLDIFSTDMLPPDNYRLKAATKFDEYYLYDLKFRNSYYYQYTQNCLQINQADGKFIESSQISNIAATDWSWGALIFDMNLDGKKDIFVSNGVFHDITDSDFADFIADKDEIEKVVTKSGKYDFRDFVKFLPPNKQKNYAFINKSNSFIPEFDNLSGDLNLDQESFSNGAAYGDLDNDGDLDLVVSNVNMEAFVYKNNALDNKKKHYIKFSFKGEDKNRFGIGASIWLYQNGALQVQHNMNARGFQSASAPEISFGLGENTQIDSVRVVWPDMRSQLILNPTADKNHVLEISKASKGGYLPQNKPTQYVVESDFKTLPNTATHQENPYVDFDFERLMPHAMSTEGPKMVKGDVNGDGKEDFILLQSHGYTDKLFINTGNGFVEKTQPAFDFHKKRESTAGALFDADGDKDLDFLVGMGGNQFKEGPENFKAEYYENDGKGNFSLKAINPFNITGQISTISPADFDLDGDFDLFVGARGVPGAYGLIPRSYVLKNNGSGNWEDITNEFTGPIGMVSDAVWSDINNDKFPDLMVVGEWMPVTVFINQNGYFSNPSILPLSKGWWNTVEATDIDNDGDIDYLLGNWGLNMKFKASTQKPFNAYVYDFDDNKRPDTILEWYTSKDDIAYPFASKMDLTAQMPGLKKNTVKYQEFAKLTVKDLFEESKLKAAVKHSVENFSSSVLINDNGNLNLMPLPLEAQLSPVYTFAVSDIDGDGIKDFYLGGNFYRLKPEVGRLDGLKGGYFKGEGAGKFRFVNAYSSGLNAMGEVRDANWFGDKLLISRNNASMLVFDKKNGGKQL</sequence>
<gene>
    <name evidence="3" type="ORF">ACFOOI_08535</name>
</gene>
<evidence type="ECO:0000259" key="2">
    <source>
        <dbReference type="Pfam" id="PF07593"/>
    </source>
</evidence>
<dbReference type="EMBL" id="JBHRYQ010000001">
    <property type="protein sequence ID" value="MFC3810698.1"/>
    <property type="molecule type" value="Genomic_DNA"/>
</dbReference>